<dbReference type="Proteomes" id="UP000053240">
    <property type="component" value="Unassembled WGS sequence"/>
</dbReference>
<keyword evidence="7" id="KW-1185">Reference proteome</keyword>
<evidence type="ECO:0000256" key="5">
    <source>
        <dbReference type="SAM" id="SignalP"/>
    </source>
</evidence>
<proteinExistence type="predicted"/>
<dbReference type="InterPro" id="IPR050328">
    <property type="entry name" value="Dev_Immune_Receptor"/>
</dbReference>
<evidence type="ECO:0000313" key="6">
    <source>
        <dbReference type="EMBL" id="KPJ08741.1"/>
    </source>
</evidence>
<dbReference type="InterPro" id="IPR001611">
    <property type="entry name" value="Leu-rich_rpt"/>
</dbReference>
<reference evidence="6 7" key="1">
    <citation type="journal article" date="2015" name="Nat. Commun.">
        <title>Outbred genome sequencing and CRISPR/Cas9 gene editing in butterflies.</title>
        <authorList>
            <person name="Li X."/>
            <person name="Fan D."/>
            <person name="Zhang W."/>
            <person name="Liu G."/>
            <person name="Zhang L."/>
            <person name="Zhao L."/>
            <person name="Fang X."/>
            <person name="Chen L."/>
            <person name="Dong Y."/>
            <person name="Chen Y."/>
            <person name="Ding Y."/>
            <person name="Zhao R."/>
            <person name="Feng M."/>
            <person name="Zhu Y."/>
            <person name="Feng Y."/>
            <person name="Jiang X."/>
            <person name="Zhu D."/>
            <person name="Xiang H."/>
            <person name="Feng X."/>
            <person name="Li S."/>
            <person name="Wang J."/>
            <person name="Zhang G."/>
            <person name="Kronforst M.R."/>
            <person name="Wang W."/>
        </authorList>
    </citation>
    <scope>NUCLEOTIDE SEQUENCE [LARGE SCALE GENOMIC DNA]</scope>
    <source>
        <strain evidence="6">Ya'a_city_454_Pm</strain>
        <tissue evidence="6">Whole body</tissue>
    </source>
</reference>
<dbReference type="SMART" id="SM00369">
    <property type="entry name" value="LRR_TYP"/>
    <property type="match status" value="3"/>
</dbReference>
<dbReference type="Pfam" id="PF13855">
    <property type="entry name" value="LRR_8"/>
    <property type="match status" value="1"/>
</dbReference>
<gene>
    <name evidence="6" type="ORF">RR48_06229</name>
</gene>
<keyword evidence="4" id="KW-1133">Transmembrane helix</keyword>
<keyword evidence="1" id="KW-0433">Leucine-rich repeat</keyword>
<dbReference type="EMBL" id="KQ461150">
    <property type="protein sequence ID" value="KPJ08741.1"/>
    <property type="molecule type" value="Genomic_DNA"/>
</dbReference>
<dbReference type="Gene3D" id="3.80.10.10">
    <property type="entry name" value="Ribonuclease Inhibitor"/>
    <property type="match status" value="2"/>
</dbReference>
<sequence length="400" mass="44677">MIRSFFIWLGLALSVSCKELTDLEALASAPTRCTYEHAYDMLGAHCGGLRLTKIPSLRGGIEILDFSDNKLQELHADTLSSYSSIKFLYLAENQIYMIDKDAFASLSYLQTLDLSKNVILALPDSIFQLPSLRKLYLSGNPLLHMSFKDLTITKPIQAPLELLDLSDCKINKLPDWGILPKMVLYNISHNPLTTLEPQHFSTMCKLAKVDLTKSIDNLKLCELKATVIWFQEKNVYFHLSDYNRLNTREFDNCPKPEISATLNASYHLCEKVYTQVQNAKTSRRTWLTISGGLAGFLVGFVLLLYIMHRHNVAQTKRTAKEKTAAAAGVKTATAVQNTKTSRRTWLTISGGLAGFLVGFVLLLYIMHRHNVAQTKRTAKEKTAAAAGVKNATAVLLNDVS</sequence>
<keyword evidence="4" id="KW-0472">Membrane</keyword>
<keyword evidence="4" id="KW-0812">Transmembrane</keyword>
<evidence type="ECO:0000256" key="3">
    <source>
        <dbReference type="ARBA" id="ARBA00022737"/>
    </source>
</evidence>
<protein>
    <submittedName>
        <fullName evidence="6">Toll-like receptor 4</fullName>
    </submittedName>
</protein>
<keyword evidence="2 5" id="KW-0732">Signal</keyword>
<dbReference type="SUPFAM" id="SSF52058">
    <property type="entry name" value="L domain-like"/>
    <property type="match status" value="1"/>
</dbReference>
<dbReference type="InterPro" id="IPR032675">
    <property type="entry name" value="LRR_dom_sf"/>
</dbReference>
<dbReference type="PANTHER" id="PTHR24373:SF393">
    <property type="entry name" value="PROTEIN SLIT-LIKE PROTEIN"/>
    <property type="match status" value="1"/>
</dbReference>
<dbReference type="PANTHER" id="PTHR24373">
    <property type="entry name" value="SLIT RELATED LEUCINE-RICH REPEAT NEURONAL PROTEIN"/>
    <property type="match status" value="1"/>
</dbReference>
<keyword evidence="3" id="KW-0677">Repeat</keyword>
<dbReference type="STRING" id="76193.A0A194QYS6"/>
<dbReference type="PROSITE" id="PS51257">
    <property type="entry name" value="PROKAR_LIPOPROTEIN"/>
    <property type="match status" value="1"/>
</dbReference>
<dbReference type="InterPro" id="IPR003591">
    <property type="entry name" value="Leu-rich_rpt_typical-subtyp"/>
</dbReference>
<accession>A0A194QYS6</accession>
<evidence type="ECO:0000256" key="2">
    <source>
        <dbReference type="ARBA" id="ARBA00022729"/>
    </source>
</evidence>
<name>A0A194QYS6_PAPMA</name>
<feature type="chain" id="PRO_5008264739" evidence="5">
    <location>
        <begin position="18"/>
        <end position="400"/>
    </location>
</feature>
<organism evidence="6 7">
    <name type="scientific">Papilio machaon</name>
    <name type="common">Old World swallowtail butterfly</name>
    <dbReference type="NCBI Taxonomy" id="76193"/>
    <lineage>
        <taxon>Eukaryota</taxon>
        <taxon>Metazoa</taxon>
        <taxon>Ecdysozoa</taxon>
        <taxon>Arthropoda</taxon>
        <taxon>Hexapoda</taxon>
        <taxon>Insecta</taxon>
        <taxon>Pterygota</taxon>
        <taxon>Neoptera</taxon>
        <taxon>Endopterygota</taxon>
        <taxon>Lepidoptera</taxon>
        <taxon>Glossata</taxon>
        <taxon>Ditrysia</taxon>
        <taxon>Papilionoidea</taxon>
        <taxon>Papilionidae</taxon>
        <taxon>Papilioninae</taxon>
        <taxon>Papilio</taxon>
    </lineage>
</organism>
<feature type="transmembrane region" description="Helical" evidence="4">
    <location>
        <begin position="286"/>
        <end position="307"/>
    </location>
</feature>
<dbReference type="AlphaFoldDB" id="A0A194QYS6"/>
<feature type="transmembrane region" description="Helical" evidence="4">
    <location>
        <begin position="345"/>
        <end position="366"/>
    </location>
</feature>
<evidence type="ECO:0000313" key="7">
    <source>
        <dbReference type="Proteomes" id="UP000053240"/>
    </source>
</evidence>
<feature type="signal peptide" evidence="5">
    <location>
        <begin position="1"/>
        <end position="17"/>
    </location>
</feature>
<keyword evidence="6" id="KW-0675">Receptor</keyword>
<evidence type="ECO:0000256" key="4">
    <source>
        <dbReference type="SAM" id="Phobius"/>
    </source>
</evidence>
<evidence type="ECO:0000256" key="1">
    <source>
        <dbReference type="ARBA" id="ARBA00022614"/>
    </source>
</evidence>
<dbReference type="InParanoid" id="A0A194QYS6"/>